<keyword evidence="3" id="KW-1185">Reference proteome</keyword>
<name>A0A9Q0Z506_SALVM</name>
<organism evidence="2 3">
    <name type="scientific">Salix viminalis</name>
    <name type="common">Common osier</name>
    <name type="synonym">Basket willow</name>
    <dbReference type="NCBI Taxonomy" id="40686"/>
    <lineage>
        <taxon>Eukaryota</taxon>
        <taxon>Viridiplantae</taxon>
        <taxon>Streptophyta</taxon>
        <taxon>Embryophyta</taxon>
        <taxon>Tracheophyta</taxon>
        <taxon>Spermatophyta</taxon>
        <taxon>Magnoliopsida</taxon>
        <taxon>eudicotyledons</taxon>
        <taxon>Gunneridae</taxon>
        <taxon>Pentapetalae</taxon>
        <taxon>rosids</taxon>
        <taxon>fabids</taxon>
        <taxon>Malpighiales</taxon>
        <taxon>Salicaceae</taxon>
        <taxon>Saliceae</taxon>
        <taxon>Salix</taxon>
    </lineage>
</organism>
<keyword evidence="1" id="KW-0732">Signal</keyword>
<dbReference type="Proteomes" id="UP001151529">
    <property type="component" value="Chromosome 10"/>
</dbReference>
<protein>
    <submittedName>
        <fullName evidence="2">Uncharacterized protein</fullName>
    </submittedName>
</protein>
<sequence>MNDLGSLHILSILCGWETCFSASIMWQVSWTSLRAQDYIPTPRTRLSITGCKYGADSNPRPGREQTQDLKRHPLCQLLKVQEVELIMGDLCTSRLTLVTGTMEYMFLNSLFLIGGIARQIITIKAPSCKLALKQGKQTYSDQALMYNQISHGSGLLLEFLSEM</sequence>
<dbReference type="AlphaFoldDB" id="A0A9Q0Z506"/>
<gene>
    <name evidence="2" type="ORF">OIU85_024756</name>
</gene>
<reference evidence="2" key="1">
    <citation type="submission" date="2022-11" db="EMBL/GenBank/DDBJ databases">
        <authorList>
            <person name="Hyden B.L."/>
            <person name="Feng K."/>
            <person name="Yates T."/>
            <person name="Jawdy S."/>
            <person name="Smart L.B."/>
            <person name="Muchero W."/>
        </authorList>
    </citation>
    <scope>NUCLEOTIDE SEQUENCE</scope>
    <source>
        <tissue evidence="2">Shoot tip</tissue>
    </source>
</reference>
<feature type="signal peptide" evidence="1">
    <location>
        <begin position="1"/>
        <end position="21"/>
    </location>
</feature>
<proteinExistence type="predicted"/>
<comment type="caution">
    <text evidence="2">The sequence shown here is derived from an EMBL/GenBank/DDBJ whole genome shotgun (WGS) entry which is preliminary data.</text>
</comment>
<evidence type="ECO:0000313" key="3">
    <source>
        <dbReference type="Proteomes" id="UP001151529"/>
    </source>
</evidence>
<reference evidence="2" key="2">
    <citation type="journal article" date="2023" name="Int. J. Mol. Sci.">
        <title>De Novo Assembly and Annotation of 11 Diverse Shrub Willow (Salix) Genomes Reveals Novel Gene Organization in Sex-Linked Regions.</title>
        <authorList>
            <person name="Hyden B."/>
            <person name="Feng K."/>
            <person name="Yates T.B."/>
            <person name="Jawdy S."/>
            <person name="Cereghino C."/>
            <person name="Smart L.B."/>
            <person name="Muchero W."/>
        </authorList>
    </citation>
    <scope>NUCLEOTIDE SEQUENCE [LARGE SCALE GENOMIC DNA]</scope>
    <source>
        <tissue evidence="2">Shoot tip</tissue>
    </source>
</reference>
<dbReference type="EMBL" id="JAPFFL010000006">
    <property type="protein sequence ID" value="KAJ6721694.1"/>
    <property type="molecule type" value="Genomic_DNA"/>
</dbReference>
<accession>A0A9Q0Z506</accession>
<feature type="chain" id="PRO_5040346133" evidence="1">
    <location>
        <begin position="22"/>
        <end position="163"/>
    </location>
</feature>
<evidence type="ECO:0000256" key="1">
    <source>
        <dbReference type="SAM" id="SignalP"/>
    </source>
</evidence>
<evidence type="ECO:0000313" key="2">
    <source>
        <dbReference type="EMBL" id="KAJ6721694.1"/>
    </source>
</evidence>